<dbReference type="InterPro" id="IPR006680">
    <property type="entry name" value="Amidohydro-rel"/>
</dbReference>
<evidence type="ECO:0000313" key="3">
    <source>
        <dbReference type="EMBL" id="NMJ41525.1"/>
    </source>
</evidence>
<dbReference type="GO" id="GO:0016787">
    <property type="term" value="F:hydrolase activity"/>
    <property type="evidence" value="ECO:0007669"/>
    <property type="project" value="UniProtKB-KW"/>
</dbReference>
<evidence type="ECO:0000256" key="1">
    <source>
        <dbReference type="ARBA" id="ARBA00038310"/>
    </source>
</evidence>
<dbReference type="InterPro" id="IPR052350">
    <property type="entry name" value="Metallo-dep_Lactonases"/>
</dbReference>
<reference evidence="3 4" key="1">
    <citation type="submission" date="2020-03" db="EMBL/GenBank/DDBJ databases">
        <authorList>
            <person name="Sun Q."/>
        </authorList>
    </citation>
    <scope>NUCLEOTIDE SEQUENCE [LARGE SCALE GENOMIC DNA]</scope>
    <source>
        <strain evidence="3 4">JC162</strain>
    </source>
</reference>
<feature type="domain" description="Amidohydrolase-related" evidence="2">
    <location>
        <begin position="37"/>
        <end position="347"/>
    </location>
</feature>
<protein>
    <submittedName>
        <fullName evidence="3">Amidohydrolase family protein</fullName>
    </submittedName>
</protein>
<dbReference type="Proteomes" id="UP000548582">
    <property type="component" value="Unassembled WGS sequence"/>
</dbReference>
<comment type="caution">
    <text evidence="3">The sequence shown here is derived from an EMBL/GenBank/DDBJ whole genome shotgun (WGS) entry which is preliminary data.</text>
</comment>
<dbReference type="Gene3D" id="3.20.20.140">
    <property type="entry name" value="Metal-dependent hydrolases"/>
    <property type="match status" value="1"/>
</dbReference>
<dbReference type="SUPFAM" id="SSF51556">
    <property type="entry name" value="Metallo-dependent hydrolases"/>
    <property type="match status" value="1"/>
</dbReference>
<name>A0A848EDW2_9PROT</name>
<keyword evidence="3" id="KW-0378">Hydrolase</keyword>
<evidence type="ECO:0000313" key="4">
    <source>
        <dbReference type="Proteomes" id="UP000548582"/>
    </source>
</evidence>
<dbReference type="PANTHER" id="PTHR43569">
    <property type="entry name" value="AMIDOHYDROLASE"/>
    <property type="match status" value="1"/>
</dbReference>
<accession>A0A848EDW2</accession>
<dbReference type="Pfam" id="PF04909">
    <property type="entry name" value="Amidohydro_2"/>
    <property type="match status" value="1"/>
</dbReference>
<gene>
    <name evidence="3" type="ORF">GWK16_09755</name>
</gene>
<dbReference type="EMBL" id="JABBKX010000002">
    <property type="protein sequence ID" value="NMJ41525.1"/>
    <property type="molecule type" value="Genomic_DNA"/>
</dbReference>
<comment type="similarity">
    <text evidence="1">Belongs to the metallo-dependent hydrolases superfamily.</text>
</comment>
<evidence type="ECO:0000259" key="2">
    <source>
        <dbReference type="Pfam" id="PF04909"/>
    </source>
</evidence>
<dbReference type="RefSeq" id="WP_170053712.1">
    <property type="nucleotide sequence ID" value="NZ_JABBKX010000002.1"/>
</dbReference>
<keyword evidence="4" id="KW-1185">Reference proteome</keyword>
<dbReference type="PANTHER" id="PTHR43569:SF1">
    <property type="entry name" value="BLL3371 PROTEIN"/>
    <property type="match status" value="1"/>
</dbReference>
<dbReference type="AlphaFoldDB" id="A0A848EDW2"/>
<dbReference type="InterPro" id="IPR032466">
    <property type="entry name" value="Metal_Hydrolase"/>
</dbReference>
<proteinExistence type="inferred from homology"/>
<sequence>MTSPAATHFTPSRQIAVRPEWLAQRREEPLDPTLPIVDSHHHLWDREAECYLLDDLLRDTAEGHDVRATVFIQCGAMYRGGGPEEARSIGETEFVNGIAAASASGTYGPVRACAGIVGFVDLTLGDRVTPLLEAHVATARSRFRGVRNRTAWHPSPAVRSNLLGPPPGPLEDPRFVDGARRLAAHGLVLDIWAYQTQLPLVAAVARAVPDLTVVVNHCGGPLGVGPYAPRREEGFAEWRREVLALAALPNTVMKLGGLAMEVGGHDFHLRDLPPGSVELEQAWRPVVHTLIEAYGAGRCMFESNFPVDKGMVGYGVLWNAFKRLAAGAGEAERAALFAGTATRVYRLHEAPGCEALRP</sequence>
<organism evidence="3 4">
    <name type="scientific">Neoroseomonas marina</name>
    <dbReference type="NCBI Taxonomy" id="1232220"/>
    <lineage>
        <taxon>Bacteria</taxon>
        <taxon>Pseudomonadati</taxon>
        <taxon>Pseudomonadota</taxon>
        <taxon>Alphaproteobacteria</taxon>
        <taxon>Acetobacterales</taxon>
        <taxon>Acetobacteraceae</taxon>
        <taxon>Neoroseomonas</taxon>
    </lineage>
</organism>